<evidence type="ECO:0000313" key="9">
    <source>
        <dbReference type="Proteomes" id="UP000677803"/>
    </source>
</evidence>
<evidence type="ECO:0000256" key="3">
    <source>
        <dbReference type="ARBA" id="ARBA00022737"/>
    </source>
</evidence>
<evidence type="ECO:0000313" key="8">
    <source>
        <dbReference type="EMBL" id="CAG5897792.1"/>
    </source>
</evidence>
<dbReference type="PROSITE" id="PS51450">
    <property type="entry name" value="LRR"/>
    <property type="match status" value="1"/>
</dbReference>
<dbReference type="SMART" id="SM00369">
    <property type="entry name" value="LRR_TYP"/>
    <property type="match status" value="8"/>
</dbReference>
<proteinExistence type="predicted"/>
<dbReference type="InterPro" id="IPR000483">
    <property type="entry name" value="Cys-rich_flank_reg_C"/>
</dbReference>
<dbReference type="Gene3D" id="2.10.25.10">
    <property type="entry name" value="Laminin"/>
    <property type="match status" value="1"/>
</dbReference>
<evidence type="ECO:0000256" key="4">
    <source>
        <dbReference type="PROSITE-ProRule" id="PRU00076"/>
    </source>
</evidence>
<dbReference type="InterPro" id="IPR003591">
    <property type="entry name" value="Leu-rich_rpt_typical-subtyp"/>
</dbReference>
<comment type="caution">
    <text evidence="4">Lacks conserved residue(s) required for the propagation of feature annotation.</text>
</comment>
<dbReference type="SUPFAM" id="SSF57196">
    <property type="entry name" value="EGF/Laminin"/>
    <property type="match status" value="1"/>
</dbReference>
<reference evidence="8" key="1">
    <citation type="submission" date="2021-05" db="EMBL/GenBank/DDBJ databases">
        <authorList>
            <person name="Tigano A."/>
        </authorList>
    </citation>
    <scope>NUCLEOTIDE SEQUENCE</scope>
</reference>
<evidence type="ECO:0000256" key="5">
    <source>
        <dbReference type="SAM" id="MobiDB-lite"/>
    </source>
</evidence>
<dbReference type="SMART" id="SM00082">
    <property type="entry name" value="LRRCT"/>
    <property type="match status" value="1"/>
</dbReference>
<comment type="caution">
    <text evidence="8">The sequence shown here is derived from an EMBL/GenBank/DDBJ whole genome shotgun (WGS) entry which is preliminary data.</text>
</comment>
<keyword evidence="3" id="KW-0677">Repeat</keyword>
<accession>A0A8S4ATL6</accession>
<dbReference type="InterPro" id="IPR000742">
    <property type="entry name" value="EGF"/>
</dbReference>
<keyword evidence="6" id="KW-0472">Membrane</keyword>
<dbReference type="PANTHER" id="PTHR24369">
    <property type="entry name" value="ANTIGEN BSP, PUTATIVE-RELATED"/>
    <property type="match status" value="1"/>
</dbReference>
<dbReference type="InterPro" id="IPR050541">
    <property type="entry name" value="LRR_TM_domain-containing"/>
</dbReference>
<dbReference type="AlphaFoldDB" id="A0A8S4ATL6"/>
<evidence type="ECO:0000259" key="7">
    <source>
        <dbReference type="PROSITE" id="PS50026"/>
    </source>
</evidence>
<dbReference type="PROSITE" id="PS50026">
    <property type="entry name" value="EGF_3"/>
    <property type="match status" value="1"/>
</dbReference>
<dbReference type="PANTHER" id="PTHR24369:SF160">
    <property type="entry name" value="VASORIN"/>
    <property type="match status" value="1"/>
</dbReference>
<feature type="region of interest" description="Disordered" evidence="5">
    <location>
        <begin position="526"/>
        <end position="549"/>
    </location>
</feature>
<dbReference type="Pfam" id="PF13855">
    <property type="entry name" value="LRR_8"/>
    <property type="match status" value="2"/>
</dbReference>
<feature type="compositionally biased region" description="Basic and acidic residues" evidence="5">
    <location>
        <begin position="110"/>
        <end position="119"/>
    </location>
</feature>
<dbReference type="EMBL" id="CAJRST010008890">
    <property type="protein sequence ID" value="CAG5897792.1"/>
    <property type="molecule type" value="Genomic_DNA"/>
</dbReference>
<dbReference type="CDD" id="cd00054">
    <property type="entry name" value="EGF_CA"/>
    <property type="match status" value="1"/>
</dbReference>
<sequence length="826" mass="90836">MQVGIKMLRAERTLEFFSTAISQAARVRAWKTRRSGVNISKVIYCDNNSSAAALPIYPKLRLARGADGAVAAVMRWAGVGPQDAVQHAGTEPRVWTAPSPAHRSGQLKRIPKEESERPSGRKAGCSFSRLSMKSHRLYTMENLLSPVMPLLILLLLPDGVLSDKCPKGCMCSAAYTVLCPQRRSSTIPREISPLTKSLYLFSNGIEGILPEHFEGLNGLEMLDLGQNELTHLPDRVFETLTSLRNLDLSSNKITHISEESLYGMPLLERLYLHNNGIKTIHPAAFNGLENLLELKLQGNMLTSLPTISIPSLLLLDLRHNPLSTLGPSDLQTPNLETLILADTKLTKLDKELVHNLKNLHELDLSSNLFDTFPPALKEIPNLSFLSLARNPMRSLKFENLQVPGNINELDISNISLQGLPEVFPQLFPQLRQLAVAENPFNCICSLAWFPGWVREDLILERQRETRCHFPPINAGKMLHKLEHRDFGCPTTTTVTTTTVKTTTTTLSVPVTNFSATTRVIQVPRASNSPVETEGHFPLPPVPASPSSSSMDPDEKLNFCPPNTCLNGGTCHLNHHGTVECTCPHGTSGMYCEVQNIYPPLLPKAELPKATVIADPPDIRCHQATATSILLDLKRYIKKRPHISGIRLTYSNLSGPDRRPIHLSLPASEKFQEYRLRGLNPNSSYTICASPLGAPNGLDSVCTEGQTAPGSTTGPPEKILSQKLNPILVPATAILPLLVLIAVIVALVCYFRRKKAKGHMDLGCEPSQLELDGVEDGMDNGALPCKQPELVIPEPAVQNGSLEYEVLLLQDHSTSNNNVSPHKPSYF</sequence>
<dbReference type="OrthoDB" id="676979at2759"/>
<organism evidence="8 9">
    <name type="scientific">Menidia menidia</name>
    <name type="common">Atlantic silverside</name>
    <dbReference type="NCBI Taxonomy" id="238744"/>
    <lineage>
        <taxon>Eukaryota</taxon>
        <taxon>Metazoa</taxon>
        <taxon>Chordata</taxon>
        <taxon>Craniata</taxon>
        <taxon>Vertebrata</taxon>
        <taxon>Euteleostomi</taxon>
        <taxon>Actinopterygii</taxon>
        <taxon>Neopterygii</taxon>
        <taxon>Teleostei</taxon>
        <taxon>Neoteleostei</taxon>
        <taxon>Acanthomorphata</taxon>
        <taxon>Ovalentaria</taxon>
        <taxon>Atherinomorphae</taxon>
        <taxon>Atheriniformes</taxon>
        <taxon>Atherinopsidae</taxon>
        <taxon>Menidiinae</taxon>
        <taxon>Menidia</taxon>
    </lineage>
</organism>
<dbReference type="Proteomes" id="UP000677803">
    <property type="component" value="Unassembled WGS sequence"/>
</dbReference>
<dbReference type="Gene3D" id="3.80.10.10">
    <property type="entry name" value="Ribonuclease Inhibitor"/>
    <property type="match status" value="3"/>
</dbReference>
<keyword evidence="2" id="KW-0732">Signal</keyword>
<dbReference type="SMART" id="SM00365">
    <property type="entry name" value="LRR_SD22"/>
    <property type="match status" value="3"/>
</dbReference>
<name>A0A8S4ATL6_9TELE</name>
<dbReference type="InterPro" id="IPR001611">
    <property type="entry name" value="Leu-rich_rpt"/>
</dbReference>
<feature type="region of interest" description="Disordered" evidence="5">
    <location>
        <begin position="90"/>
        <end position="125"/>
    </location>
</feature>
<evidence type="ECO:0000256" key="2">
    <source>
        <dbReference type="ARBA" id="ARBA00022729"/>
    </source>
</evidence>
<keyword evidence="9" id="KW-1185">Reference proteome</keyword>
<evidence type="ECO:0000256" key="1">
    <source>
        <dbReference type="ARBA" id="ARBA00022614"/>
    </source>
</evidence>
<gene>
    <name evidence="8" type="ORF">MMEN_LOCUS8823</name>
</gene>
<keyword evidence="4" id="KW-0245">EGF-like domain</keyword>
<keyword evidence="4" id="KW-1015">Disulfide bond</keyword>
<dbReference type="SUPFAM" id="SSF52058">
    <property type="entry name" value="L domain-like"/>
    <property type="match status" value="1"/>
</dbReference>
<feature type="domain" description="EGF-like" evidence="7">
    <location>
        <begin position="555"/>
        <end position="592"/>
    </location>
</feature>
<feature type="disulfide bond" evidence="4">
    <location>
        <begin position="582"/>
        <end position="591"/>
    </location>
</feature>
<dbReference type="GO" id="GO:0005886">
    <property type="term" value="C:plasma membrane"/>
    <property type="evidence" value="ECO:0007669"/>
    <property type="project" value="TreeGrafter"/>
</dbReference>
<keyword evidence="6" id="KW-0812">Transmembrane</keyword>
<keyword evidence="1" id="KW-0433">Leucine-rich repeat</keyword>
<protein>
    <submittedName>
        <fullName evidence="8">(Atlantic silverside) hypothetical protein</fullName>
    </submittedName>
</protein>
<feature type="transmembrane region" description="Helical" evidence="6">
    <location>
        <begin position="726"/>
        <end position="750"/>
    </location>
</feature>
<dbReference type="PROSITE" id="PS00022">
    <property type="entry name" value="EGF_1"/>
    <property type="match status" value="1"/>
</dbReference>
<evidence type="ECO:0000256" key="6">
    <source>
        <dbReference type="SAM" id="Phobius"/>
    </source>
</evidence>
<dbReference type="InterPro" id="IPR032675">
    <property type="entry name" value="LRR_dom_sf"/>
</dbReference>
<keyword evidence="6" id="KW-1133">Transmembrane helix</keyword>